<feature type="coiled-coil region" evidence="1">
    <location>
        <begin position="92"/>
        <end position="150"/>
    </location>
</feature>
<accession>A0ABM1ZJE9</accession>
<evidence type="ECO:0000259" key="3">
    <source>
        <dbReference type="Pfam" id="PF17921"/>
    </source>
</evidence>
<dbReference type="Proteomes" id="UP000069940">
    <property type="component" value="Unassembled WGS sequence"/>
</dbReference>
<dbReference type="InterPro" id="IPR041588">
    <property type="entry name" value="Integrase_H2C2"/>
</dbReference>
<feature type="compositionally biased region" description="Basic residues" evidence="2">
    <location>
        <begin position="295"/>
        <end position="305"/>
    </location>
</feature>
<organism evidence="4 5">
    <name type="scientific">Aedes albopictus</name>
    <name type="common">Asian tiger mosquito</name>
    <name type="synonym">Stegomyia albopicta</name>
    <dbReference type="NCBI Taxonomy" id="7160"/>
    <lineage>
        <taxon>Eukaryota</taxon>
        <taxon>Metazoa</taxon>
        <taxon>Ecdysozoa</taxon>
        <taxon>Arthropoda</taxon>
        <taxon>Hexapoda</taxon>
        <taxon>Insecta</taxon>
        <taxon>Pterygota</taxon>
        <taxon>Neoptera</taxon>
        <taxon>Endopterygota</taxon>
        <taxon>Diptera</taxon>
        <taxon>Nematocera</taxon>
        <taxon>Culicoidea</taxon>
        <taxon>Culicidae</taxon>
        <taxon>Culicinae</taxon>
        <taxon>Aedini</taxon>
        <taxon>Aedes</taxon>
        <taxon>Stegomyia</taxon>
    </lineage>
</organism>
<dbReference type="Pfam" id="PF17921">
    <property type="entry name" value="Integrase_H2C2"/>
    <property type="match status" value="1"/>
</dbReference>
<feature type="domain" description="Integrase zinc-binding" evidence="3">
    <location>
        <begin position="389"/>
        <end position="432"/>
    </location>
</feature>
<name>A0ABM1ZJE9_AEDAL</name>
<dbReference type="EnsemblMetazoa" id="AALFPA23_019045.R28035">
    <property type="protein sequence ID" value="AALFPA23_019045.P28035"/>
    <property type="gene ID" value="AALFPA23_019045"/>
</dbReference>
<keyword evidence="5" id="KW-1185">Reference proteome</keyword>
<reference evidence="5" key="1">
    <citation type="journal article" date="2015" name="Proc. Natl. Acad. Sci. U.S.A.">
        <title>Genome sequence of the Asian Tiger mosquito, Aedes albopictus, reveals insights into its biology, genetics, and evolution.</title>
        <authorList>
            <person name="Chen X.G."/>
            <person name="Jiang X."/>
            <person name="Gu J."/>
            <person name="Xu M."/>
            <person name="Wu Y."/>
            <person name="Deng Y."/>
            <person name="Zhang C."/>
            <person name="Bonizzoni M."/>
            <person name="Dermauw W."/>
            <person name="Vontas J."/>
            <person name="Armbruster P."/>
            <person name="Huang X."/>
            <person name="Yang Y."/>
            <person name="Zhang H."/>
            <person name="He W."/>
            <person name="Peng H."/>
            <person name="Liu Y."/>
            <person name="Wu K."/>
            <person name="Chen J."/>
            <person name="Lirakis M."/>
            <person name="Topalis P."/>
            <person name="Van Leeuwen T."/>
            <person name="Hall A.B."/>
            <person name="Jiang X."/>
            <person name="Thorpe C."/>
            <person name="Mueller R.L."/>
            <person name="Sun C."/>
            <person name="Waterhouse R.M."/>
            <person name="Yan G."/>
            <person name="Tu Z.J."/>
            <person name="Fang X."/>
            <person name="James A.A."/>
        </authorList>
    </citation>
    <scope>NUCLEOTIDE SEQUENCE [LARGE SCALE GENOMIC DNA]</scope>
    <source>
        <strain evidence="5">Foshan</strain>
    </source>
</reference>
<dbReference type="RefSeq" id="XP_062704471.1">
    <property type="nucleotide sequence ID" value="XM_062848487.1"/>
</dbReference>
<feature type="compositionally biased region" description="Basic and acidic residues" evidence="2">
    <location>
        <begin position="187"/>
        <end position="206"/>
    </location>
</feature>
<evidence type="ECO:0000313" key="4">
    <source>
        <dbReference type="EnsemblMetazoa" id="AALFPA23_019045.P28035"/>
    </source>
</evidence>
<feature type="compositionally biased region" description="Low complexity" evidence="2">
    <location>
        <begin position="306"/>
        <end position="331"/>
    </location>
</feature>
<proteinExistence type="predicted"/>
<evidence type="ECO:0000313" key="5">
    <source>
        <dbReference type="Proteomes" id="UP000069940"/>
    </source>
</evidence>
<evidence type="ECO:0000256" key="2">
    <source>
        <dbReference type="SAM" id="MobiDB-lite"/>
    </source>
</evidence>
<protein>
    <recommendedName>
        <fullName evidence="3">Integrase zinc-binding domain-containing protein</fullName>
    </recommendedName>
</protein>
<feature type="region of interest" description="Disordered" evidence="2">
    <location>
        <begin position="187"/>
        <end position="331"/>
    </location>
</feature>
<dbReference type="GeneID" id="134286811"/>
<feature type="compositionally biased region" description="Basic residues" evidence="2">
    <location>
        <begin position="277"/>
        <end position="288"/>
    </location>
</feature>
<evidence type="ECO:0000256" key="1">
    <source>
        <dbReference type="SAM" id="Coils"/>
    </source>
</evidence>
<dbReference type="Gene3D" id="1.10.340.70">
    <property type="match status" value="1"/>
</dbReference>
<sequence length="438" mass="51185">MDMQTMYASMDVSHLSVDEVEYELLIRNILFHFDDHESIKRRKLRDKLKTKGADKFRNEIVKVGRQATELFGRFFPEVNEAGAHSEDSERLETDLNNVLEEVRSEIEVLNETTASGKEIEEELEQAAATSQVLELKKKEMNDSLKRAEDILKVLSEYEEGKKENPMELIAIFKTFVRQTTEQQRQMREKQIVEEERKMKEAKDSMERKKRLEKVLISLNDRLKKEPDGSDEKSPTKSIEQEKPKVQLEDRKQGEKMISFKHDSDDCGQDSSDESREKSKHRKERKSIKKGNSSSKRGKKKRHRKPSYSSTSSTTSVTESSEFSSSRSSSGSELAEVLTDQNAWYADLFKKVESSPEAFLDYKIENQQLLKLVPNKTEVLDYRHEWKLCIPESDRERILQQEHDESLHIGYDKLLDKLRSRYFWPKMAECAKKRILLSD</sequence>
<keyword evidence="1" id="KW-0175">Coiled coil</keyword>
<reference evidence="4" key="2">
    <citation type="submission" date="2025-05" db="UniProtKB">
        <authorList>
            <consortium name="EnsemblMetazoa"/>
        </authorList>
    </citation>
    <scope>IDENTIFICATION</scope>
    <source>
        <strain evidence="4">Foshan</strain>
    </source>
</reference>
<feature type="compositionally biased region" description="Basic and acidic residues" evidence="2">
    <location>
        <begin position="220"/>
        <end position="264"/>
    </location>
</feature>